<evidence type="ECO:0000313" key="3">
    <source>
        <dbReference type="Proteomes" id="UP000295689"/>
    </source>
</evidence>
<comment type="caution">
    <text evidence="2">The sequence shown here is derived from an EMBL/GenBank/DDBJ whole genome shotgun (WGS) entry which is preliminary data.</text>
</comment>
<dbReference type="InterPro" id="IPR010982">
    <property type="entry name" value="Lambda_DNA-bd_dom_sf"/>
</dbReference>
<dbReference type="GO" id="GO:0003677">
    <property type="term" value="F:DNA binding"/>
    <property type="evidence" value="ECO:0007669"/>
    <property type="project" value="UniProtKB-KW"/>
</dbReference>
<gene>
    <name evidence="2" type="ORF">EV146_105125</name>
</gene>
<organism evidence="2 3">
    <name type="scientific">Mesobacillus foraminis</name>
    <dbReference type="NCBI Taxonomy" id="279826"/>
    <lineage>
        <taxon>Bacteria</taxon>
        <taxon>Bacillati</taxon>
        <taxon>Bacillota</taxon>
        <taxon>Bacilli</taxon>
        <taxon>Bacillales</taxon>
        <taxon>Bacillaceae</taxon>
        <taxon>Mesobacillus</taxon>
    </lineage>
</organism>
<evidence type="ECO:0000259" key="1">
    <source>
        <dbReference type="PROSITE" id="PS50943"/>
    </source>
</evidence>
<reference evidence="2 3" key="1">
    <citation type="journal article" date="2015" name="Stand. Genomic Sci.">
        <title>Genomic Encyclopedia of Bacterial and Archaeal Type Strains, Phase III: the genomes of soil and plant-associated and newly described type strains.</title>
        <authorList>
            <person name="Whitman W.B."/>
            <person name="Woyke T."/>
            <person name="Klenk H.P."/>
            <person name="Zhou Y."/>
            <person name="Lilburn T.G."/>
            <person name="Beck B.J."/>
            <person name="De Vos P."/>
            <person name="Vandamme P."/>
            <person name="Eisen J.A."/>
            <person name="Garrity G."/>
            <person name="Hugenholtz P."/>
            <person name="Kyrpides N.C."/>
        </authorList>
    </citation>
    <scope>NUCLEOTIDE SEQUENCE [LARGE SCALE GENOMIC DNA]</scope>
    <source>
        <strain evidence="2 3">CV53</strain>
    </source>
</reference>
<protein>
    <submittedName>
        <fullName evidence="2">DNA-binding XRE family transcriptional regulator</fullName>
    </submittedName>
</protein>
<sequence>MKSRIGELIEEKGFMKKHIAKQLGITPTQLSNWIHDNNYPPLKKAFLLADLLECKVDDLYERDIKDKI</sequence>
<dbReference type="RefSeq" id="WP_132005211.1">
    <property type="nucleotide sequence ID" value="NZ_JABUHM010000003.1"/>
</dbReference>
<keyword evidence="2" id="KW-0238">DNA-binding</keyword>
<dbReference type="Gene3D" id="1.10.260.40">
    <property type="entry name" value="lambda repressor-like DNA-binding domains"/>
    <property type="match status" value="1"/>
</dbReference>
<dbReference type="EMBL" id="SLVV01000005">
    <property type="protein sequence ID" value="TCN25468.1"/>
    <property type="molecule type" value="Genomic_DNA"/>
</dbReference>
<accession>A0A4R2BET7</accession>
<dbReference type="Pfam" id="PF13443">
    <property type="entry name" value="HTH_26"/>
    <property type="match status" value="1"/>
</dbReference>
<dbReference type="SMART" id="SM00530">
    <property type="entry name" value="HTH_XRE"/>
    <property type="match status" value="1"/>
</dbReference>
<proteinExistence type="predicted"/>
<dbReference type="InterPro" id="IPR001387">
    <property type="entry name" value="Cro/C1-type_HTH"/>
</dbReference>
<name>A0A4R2BET7_9BACI</name>
<dbReference type="Proteomes" id="UP000295689">
    <property type="component" value="Unassembled WGS sequence"/>
</dbReference>
<keyword evidence="3" id="KW-1185">Reference proteome</keyword>
<dbReference type="CDD" id="cd00093">
    <property type="entry name" value="HTH_XRE"/>
    <property type="match status" value="1"/>
</dbReference>
<dbReference type="SUPFAM" id="SSF47413">
    <property type="entry name" value="lambda repressor-like DNA-binding domains"/>
    <property type="match status" value="1"/>
</dbReference>
<feature type="domain" description="HTH cro/C1-type" evidence="1">
    <location>
        <begin position="20"/>
        <end position="59"/>
    </location>
</feature>
<dbReference type="PROSITE" id="PS50943">
    <property type="entry name" value="HTH_CROC1"/>
    <property type="match status" value="1"/>
</dbReference>
<evidence type="ECO:0000313" key="2">
    <source>
        <dbReference type="EMBL" id="TCN25468.1"/>
    </source>
</evidence>
<dbReference type="AlphaFoldDB" id="A0A4R2BET7"/>